<evidence type="ECO:0000313" key="3">
    <source>
        <dbReference type="Proteomes" id="UP000183208"/>
    </source>
</evidence>
<protein>
    <submittedName>
        <fullName evidence="2">Uncharacterized protein</fullName>
    </submittedName>
</protein>
<accession>A0A1M6VEA5</accession>
<dbReference type="AlphaFoldDB" id="A0A1M6VEA5"/>
<evidence type="ECO:0000256" key="1">
    <source>
        <dbReference type="SAM" id="MobiDB-lite"/>
    </source>
</evidence>
<sequence>MGMKTPGGMATGRGVQIWTGSLDDAEHNGSDEGERDISGDNAQSADESHGNILPWFTSCPHITHQASKAFPAEKVSVAVAPGTSTGRAAPGNVVNNS</sequence>
<dbReference type="EMBL" id="FNTI01000001">
    <property type="protein sequence ID" value="SEC63409.1"/>
    <property type="molecule type" value="Genomic_DNA"/>
</dbReference>
<proteinExistence type="predicted"/>
<gene>
    <name evidence="2" type="ORF">SAMN05444171_1906</name>
</gene>
<dbReference type="Proteomes" id="UP000183208">
    <property type="component" value="Unassembled WGS sequence"/>
</dbReference>
<organism evidence="2 3">
    <name type="scientific">Bradyrhizobium lablabi</name>
    <dbReference type="NCBI Taxonomy" id="722472"/>
    <lineage>
        <taxon>Bacteria</taxon>
        <taxon>Pseudomonadati</taxon>
        <taxon>Pseudomonadota</taxon>
        <taxon>Alphaproteobacteria</taxon>
        <taxon>Hyphomicrobiales</taxon>
        <taxon>Nitrobacteraceae</taxon>
        <taxon>Bradyrhizobium</taxon>
    </lineage>
</organism>
<reference evidence="2 3" key="1">
    <citation type="submission" date="2016-10" db="EMBL/GenBank/DDBJ databases">
        <authorList>
            <person name="de Groot N.N."/>
        </authorList>
    </citation>
    <scope>NUCLEOTIDE SEQUENCE [LARGE SCALE GENOMIC DNA]</scope>
    <source>
        <strain evidence="2 3">GAS522</strain>
    </source>
</reference>
<name>A0A1M6VEA5_9BRAD</name>
<feature type="compositionally biased region" description="Basic and acidic residues" evidence="1">
    <location>
        <begin position="24"/>
        <end position="38"/>
    </location>
</feature>
<evidence type="ECO:0000313" key="2">
    <source>
        <dbReference type="EMBL" id="SEC63409.1"/>
    </source>
</evidence>
<feature type="region of interest" description="Disordered" evidence="1">
    <location>
        <begin position="1"/>
        <end position="52"/>
    </location>
</feature>